<evidence type="ECO:0000313" key="9">
    <source>
        <dbReference type="Proteomes" id="UP001150569"/>
    </source>
</evidence>
<dbReference type="PANTHER" id="PTHR45776">
    <property type="entry name" value="MIP04163P"/>
    <property type="match status" value="1"/>
</dbReference>
<feature type="compositionally biased region" description="Polar residues" evidence="6">
    <location>
        <begin position="434"/>
        <end position="445"/>
    </location>
</feature>
<feature type="region of interest" description="Disordered" evidence="6">
    <location>
        <begin position="535"/>
        <end position="583"/>
    </location>
</feature>
<dbReference type="InterPro" id="IPR011598">
    <property type="entry name" value="bHLH_dom"/>
</dbReference>
<accession>A0A9W7ZMR0</accession>
<dbReference type="Gene3D" id="4.10.280.10">
    <property type="entry name" value="Helix-loop-helix DNA-binding domain"/>
    <property type="match status" value="1"/>
</dbReference>
<keyword evidence="2" id="KW-0805">Transcription regulation</keyword>
<dbReference type="InterPro" id="IPR036638">
    <property type="entry name" value="HLH_DNA-bd_sf"/>
</dbReference>
<organism evidence="8 9">
    <name type="scientific">Tieghemiomyces parasiticus</name>
    <dbReference type="NCBI Taxonomy" id="78921"/>
    <lineage>
        <taxon>Eukaryota</taxon>
        <taxon>Fungi</taxon>
        <taxon>Fungi incertae sedis</taxon>
        <taxon>Zoopagomycota</taxon>
        <taxon>Kickxellomycotina</taxon>
        <taxon>Dimargaritomycetes</taxon>
        <taxon>Dimargaritales</taxon>
        <taxon>Dimargaritaceae</taxon>
        <taxon>Tieghemiomyces</taxon>
    </lineage>
</organism>
<evidence type="ECO:0000256" key="3">
    <source>
        <dbReference type="ARBA" id="ARBA00023125"/>
    </source>
</evidence>
<dbReference type="SUPFAM" id="SSF47459">
    <property type="entry name" value="HLH, helix-loop-helix DNA-binding domain"/>
    <property type="match status" value="1"/>
</dbReference>
<feature type="compositionally biased region" description="Polar residues" evidence="6">
    <location>
        <begin position="220"/>
        <end position="235"/>
    </location>
</feature>
<dbReference type="PROSITE" id="PS50888">
    <property type="entry name" value="BHLH"/>
    <property type="match status" value="1"/>
</dbReference>
<dbReference type="OrthoDB" id="690068at2759"/>
<keyword evidence="3" id="KW-0238">DNA-binding</keyword>
<dbReference type="GO" id="GO:0005634">
    <property type="term" value="C:nucleus"/>
    <property type="evidence" value="ECO:0007669"/>
    <property type="project" value="UniProtKB-SubCell"/>
</dbReference>
<evidence type="ECO:0000256" key="4">
    <source>
        <dbReference type="ARBA" id="ARBA00023163"/>
    </source>
</evidence>
<proteinExistence type="predicted"/>
<keyword evidence="4" id="KW-0804">Transcription</keyword>
<feature type="compositionally biased region" description="Low complexity" evidence="6">
    <location>
        <begin position="339"/>
        <end position="348"/>
    </location>
</feature>
<reference evidence="8" key="1">
    <citation type="submission" date="2022-07" db="EMBL/GenBank/DDBJ databases">
        <title>Phylogenomic reconstructions and comparative analyses of Kickxellomycotina fungi.</title>
        <authorList>
            <person name="Reynolds N.K."/>
            <person name="Stajich J.E."/>
            <person name="Barry K."/>
            <person name="Grigoriev I.V."/>
            <person name="Crous P."/>
            <person name="Smith M.E."/>
        </authorList>
    </citation>
    <scope>NUCLEOTIDE SEQUENCE</scope>
    <source>
        <strain evidence="8">RSA 861</strain>
    </source>
</reference>
<dbReference type="GO" id="GO:0000981">
    <property type="term" value="F:DNA-binding transcription factor activity, RNA polymerase II-specific"/>
    <property type="evidence" value="ECO:0007669"/>
    <property type="project" value="TreeGrafter"/>
</dbReference>
<feature type="region of interest" description="Disordered" evidence="6">
    <location>
        <begin position="420"/>
        <end position="503"/>
    </location>
</feature>
<keyword evidence="5" id="KW-0539">Nucleus</keyword>
<dbReference type="AlphaFoldDB" id="A0A9W7ZMR0"/>
<dbReference type="Pfam" id="PF00010">
    <property type="entry name" value="HLH"/>
    <property type="match status" value="1"/>
</dbReference>
<dbReference type="Proteomes" id="UP001150569">
    <property type="component" value="Unassembled WGS sequence"/>
</dbReference>
<evidence type="ECO:0000256" key="2">
    <source>
        <dbReference type="ARBA" id="ARBA00023015"/>
    </source>
</evidence>
<comment type="subcellular location">
    <subcellularLocation>
        <location evidence="1">Nucleus</location>
    </subcellularLocation>
</comment>
<feature type="region of interest" description="Disordered" evidence="6">
    <location>
        <begin position="339"/>
        <end position="359"/>
    </location>
</feature>
<feature type="compositionally biased region" description="Low complexity" evidence="6">
    <location>
        <begin position="258"/>
        <end position="276"/>
    </location>
</feature>
<feature type="compositionally biased region" description="Polar residues" evidence="6">
    <location>
        <begin position="283"/>
        <end position="295"/>
    </location>
</feature>
<dbReference type="GO" id="GO:0046983">
    <property type="term" value="F:protein dimerization activity"/>
    <property type="evidence" value="ECO:0007669"/>
    <property type="project" value="InterPro"/>
</dbReference>
<evidence type="ECO:0000256" key="1">
    <source>
        <dbReference type="ARBA" id="ARBA00004123"/>
    </source>
</evidence>
<name>A0A9W7ZMR0_9FUNG</name>
<feature type="region of interest" description="Disordered" evidence="6">
    <location>
        <begin position="258"/>
        <end position="327"/>
    </location>
</feature>
<evidence type="ECO:0000256" key="5">
    <source>
        <dbReference type="ARBA" id="ARBA00023242"/>
    </source>
</evidence>
<feature type="domain" description="BHLH" evidence="7">
    <location>
        <begin position="124"/>
        <end position="177"/>
    </location>
</feature>
<feature type="compositionally biased region" description="Polar residues" evidence="6">
    <location>
        <begin position="566"/>
        <end position="583"/>
    </location>
</feature>
<gene>
    <name evidence="8" type="ORF">IWQ60_012138</name>
</gene>
<comment type="caution">
    <text evidence="8">The sequence shown here is derived from an EMBL/GenBank/DDBJ whole genome shotgun (WGS) entry which is preliminary data.</text>
</comment>
<feature type="compositionally biased region" description="Polar residues" evidence="6">
    <location>
        <begin position="1"/>
        <end position="37"/>
    </location>
</feature>
<keyword evidence="9" id="KW-1185">Reference proteome</keyword>
<dbReference type="EMBL" id="JANBPT010001630">
    <property type="protein sequence ID" value="KAJ1906171.1"/>
    <property type="molecule type" value="Genomic_DNA"/>
</dbReference>
<dbReference type="GO" id="GO:0000978">
    <property type="term" value="F:RNA polymerase II cis-regulatory region sequence-specific DNA binding"/>
    <property type="evidence" value="ECO:0007669"/>
    <property type="project" value="TreeGrafter"/>
</dbReference>
<dbReference type="PANTHER" id="PTHR45776:SF2">
    <property type="entry name" value="MIP04163P"/>
    <property type="match status" value="1"/>
</dbReference>
<evidence type="ECO:0000259" key="7">
    <source>
        <dbReference type="PROSITE" id="PS50888"/>
    </source>
</evidence>
<feature type="region of interest" description="Disordered" evidence="6">
    <location>
        <begin position="207"/>
        <end position="235"/>
    </location>
</feature>
<evidence type="ECO:0000313" key="8">
    <source>
        <dbReference type="EMBL" id="KAJ1906171.1"/>
    </source>
</evidence>
<dbReference type="SMART" id="SM00353">
    <property type="entry name" value="HLH"/>
    <property type="match status" value="1"/>
</dbReference>
<sequence length="583" mass="61488">MSSAQPVQAGEPSNTMVVDSRSASPQTTDRPSTSSTALFGGFSTVPNTRCSSPVFDDDEHLSDSSEAPNNANKPMFLNFTSDLAPFNGNKKPKTRKSNVYRVSGVNILNRNSVDSHTVMERLQRRRENHNFVERRRRDTINNTIMELADVIPSAQKDGSKPNKGSILRKAVEYIRELQDDNQQLRERLGLPSADRIVTPSGSGYFNLHGGIPGRSPHELSLSNPPSAYSSRRNSAVGQQVEVMNLMPGHLSATHITSAAGSRVPSAAPSAATSPTPGLRPLPRNSSQIGLPSPQNLLPGGGPQRTHHHHPASTRRSPTQLPPLAGVRDTHMRDTVVVPTPLPSVTNTPAPSVPNSPGISPNRPIEEFILPNLAEHSLHGAPPVGHYGPIISPAKVGAPVTTTLTGSTAPLPSLGAALSQASKSPVYPSPGAGSSGATTPSYQPGYSTRAGPPSHPMAHGHPYHPAPPYHHHHHSQHGQISAVNFHPYYPPGSHPTPVTTPGIQSAHGSSYHNLTAVAANVGGHTPQRSVSAFNLASANGSGMTGGPVSLSRPSEHSPNPVHGPPATITSARRPSYSQAGFQLG</sequence>
<protein>
    <recommendedName>
        <fullName evidence="7">BHLH domain-containing protein</fullName>
    </recommendedName>
</protein>
<dbReference type="CDD" id="cd11387">
    <property type="entry name" value="bHLHzip_USF_MITF"/>
    <property type="match status" value="1"/>
</dbReference>
<feature type="region of interest" description="Disordered" evidence="6">
    <location>
        <begin position="1"/>
        <end position="73"/>
    </location>
</feature>
<evidence type="ECO:0000256" key="6">
    <source>
        <dbReference type="SAM" id="MobiDB-lite"/>
    </source>
</evidence>